<organism evidence="10 11">
    <name type="scientific">Liquorilactobacillus ghanensis DSM 18630</name>
    <dbReference type="NCBI Taxonomy" id="1423750"/>
    <lineage>
        <taxon>Bacteria</taxon>
        <taxon>Bacillati</taxon>
        <taxon>Bacillota</taxon>
        <taxon>Bacilli</taxon>
        <taxon>Lactobacillales</taxon>
        <taxon>Lactobacillaceae</taxon>
        <taxon>Liquorilactobacillus</taxon>
    </lineage>
</organism>
<dbReference type="NCBIfam" id="TIGR02817">
    <property type="entry name" value="adh_fam_1"/>
    <property type="match status" value="1"/>
</dbReference>
<evidence type="ECO:0000256" key="2">
    <source>
        <dbReference type="ARBA" id="ARBA00010371"/>
    </source>
</evidence>
<comment type="caution">
    <text evidence="10">The sequence shown here is derived from an EMBL/GenBank/DDBJ whole genome shotgun (WGS) entry which is preliminary data.</text>
</comment>
<keyword evidence="11" id="KW-1185">Reference proteome</keyword>
<dbReference type="GO" id="GO:0016491">
    <property type="term" value="F:oxidoreductase activity"/>
    <property type="evidence" value="ECO:0007669"/>
    <property type="project" value="UniProtKB-KW"/>
</dbReference>
<name>A0A0R1VPR6_9LACO</name>
<feature type="domain" description="Enoyl reductase (ER)" evidence="9">
    <location>
        <begin position="16"/>
        <end position="343"/>
    </location>
</feature>
<evidence type="ECO:0000256" key="4">
    <source>
        <dbReference type="ARBA" id="ARBA00022490"/>
    </source>
</evidence>
<dbReference type="InterPro" id="IPR014182">
    <property type="entry name" value="ADH_Zn_typ-1"/>
</dbReference>
<dbReference type="PANTHER" id="PTHR44154:SF1">
    <property type="entry name" value="QUINONE OXIDOREDUCTASE"/>
    <property type="match status" value="1"/>
</dbReference>
<dbReference type="Gene3D" id="3.90.180.10">
    <property type="entry name" value="Medium-chain alcohol dehydrogenases, catalytic domain"/>
    <property type="match status" value="1"/>
</dbReference>
<keyword evidence="8" id="KW-0479">Metal-binding</keyword>
<dbReference type="PROSITE" id="PS01162">
    <property type="entry name" value="QOR_ZETA_CRYSTAL"/>
    <property type="match status" value="1"/>
</dbReference>
<evidence type="ECO:0000256" key="1">
    <source>
        <dbReference type="ARBA" id="ARBA00004496"/>
    </source>
</evidence>
<dbReference type="GO" id="GO:0003723">
    <property type="term" value="F:RNA binding"/>
    <property type="evidence" value="ECO:0007669"/>
    <property type="project" value="UniProtKB-KW"/>
</dbReference>
<dbReference type="Gene3D" id="3.40.50.720">
    <property type="entry name" value="NAD(P)-binding Rossmann-like Domain"/>
    <property type="match status" value="1"/>
</dbReference>
<keyword evidence="8" id="KW-0862">Zinc</keyword>
<comment type="subunit">
    <text evidence="3">Homotetramer.</text>
</comment>
<dbReference type="InterPro" id="IPR002364">
    <property type="entry name" value="Quin_OxRdtase/zeta-crystal_CS"/>
</dbReference>
<evidence type="ECO:0000313" key="11">
    <source>
        <dbReference type="Proteomes" id="UP000051451"/>
    </source>
</evidence>
<evidence type="ECO:0000256" key="7">
    <source>
        <dbReference type="ARBA" id="ARBA00022990"/>
    </source>
</evidence>
<dbReference type="SUPFAM" id="SSF51735">
    <property type="entry name" value="NAD(P)-binding Rossmann-fold domains"/>
    <property type="match status" value="1"/>
</dbReference>
<dbReference type="PANTHER" id="PTHR44154">
    <property type="entry name" value="QUINONE OXIDOREDUCTASE"/>
    <property type="match status" value="1"/>
</dbReference>
<evidence type="ECO:0000256" key="3">
    <source>
        <dbReference type="ARBA" id="ARBA00011881"/>
    </source>
</evidence>
<gene>
    <name evidence="10" type="ORF">FC89_GL001690</name>
</gene>
<dbReference type="Proteomes" id="UP000051451">
    <property type="component" value="Unassembled WGS sequence"/>
</dbReference>
<accession>A0A0R1VPR6</accession>
<protein>
    <recommendedName>
        <fullName evidence="8">Zinc-type alcohol dehydrogenase-like protein</fullName>
    </recommendedName>
</protein>
<evidence type="ECO:0000313" key="10">
    <source>
        <dbReference type="EMBL" id="KRM05220.1"/>
    </source>
</evidence>
<dbReference type="GO" id="GO:0005737">
    <property type="term" value="C:cytoplasm"/>
    <property type="evidence" value="ECO:0007669"/>
    <property type="project" value="UniProtKB-SubCell"/>
</dbReference>
<dbReference type="Pfam" id="PF08240">
    <property type="entry name" value="ADH_N"/>
    <property type="match status" value="1"/>
</dbReference>
<keyword evidence="4" id="KW-0963">Cytoplasm</keyword>
<dbReference type="SUPFAM" id="SSF50129">
    <property type="entry name" value="GroES-like"/>
    <property type="match status" value="1"/>
</dbReference>
<dbReference type="InterPro" id="IPR036291">
    <property type="entry name" value="NAD(P)-bd_dom_sf"/>
</dbReference>
<keyword evidence="8" id="KW-0560">Oxidoreductase</keyword>
<comment type="subcellular location">
    <subcellularLocation>
        <location evidence="1">Cytoplasm</location>
    </subcellularLocation>
</comment>
<dbReference type="AlphaFoldDB" id="A0A0R1VPR6"/>
<proteinExistence type="inferred from homology"/>
<dbReference type="CDD" id="cd08252">
    <property type="entry name" value="AL_MDR"/>
    <property type="match status" value="1"/>
</dbReference>
<dbReference type="InterPro" id="IPR011032">
    <property type="entry name" value="GroES-like_sf"/>
</dbReference>
<dbReference type="InterPro" id="IPR051603">
    <property type="entry name" value="Zinc-ADH_QOR/CCCR"/>
</dbReference>
<keyword evidence="6" id="KW-0694">RNA-binding</keyword>
<keyword evidence="7" id="KW-0007">Acetylation</keyword>
<evidence type="ECO:0000256" key="6">
    <source>
        <dbReference type="ARBA" id="ARBA00022884"/>
    </source>
</evidence>
<dbReference type="InterPro" id="IPR013154">
    <property type="entry name" value="ADH-like_N"/>
</dbReference>
<dbReference type="SMART" id="SM00829">
    <property type="entry name" value="PKS_ER"/>
    <property type="match status" value="1"/>
</dbReference>
<dbReference type="STRING" id="1423750.FC89_GL001690"/>
<evidence type="ECO:0000256" key="8">
    <source>
        <dbReference type="RuleBase" id="RU364000"/>
    </source>
</evidence>
<dbReference type="InterPro" id="IPR013149">
    <property type="entry name" value="ADH-like_C"/>
</dbReference>
<sequence>MTILKEMMNAVGVQVNSSNSVDVQQNLVDFQTEKPVATGHDLLVKIMAVSVNPIDVAVRKQVSKSSPQPKILGWDALGTVESVGSDVSLFQPGDRVFYAGDYRRAGSDAAYQLVDERLVGHAPQKLTVPQAAAMPLTALTAWEALFEKLALSPKNNEPGQTILIINGAGGVGSIAIQLAKMAGLRVIATASRPETKAWVKKMGADLILNHRQSLPQQLRATGQQDVDYILGLNDIDGHWKEMAELIKPNGRIVSITDNQHPLDLGLLKPKSVTFAWEWMYTKSFYQLPTMITQHNTLEKISQLLDQGILHSTLRQSLEPLNAKVLQQAHKMIESNHTIGKIVICN</sequence>
<dbReference type="InterPro" id="IPR020843">
    <property type="entry name" value="ER"/>
</dbReference>
<dbReference type="Pfam" id="PF00107">
    <property type="entry name" value="ADH_zinc_N"/>
    <property type="match status" value="1"/>
</dbReference>
<comment type="similarity">
    <text evidence="2 8">Belongs to the zinc-containing alcohol dehydrogenase family. Quinone oxidoreductase subfamily.</text>
</comment>
<evidence type="ECO:0000256" key="5">
    <source>
        <dbReference type="ARBA" id="ARBA00022857"/>
    </source>
</evidence>
<keyword evidence="5" id="KW-0521">NADP</keyword>
<evidence type="ECO:0000259" key="9">
    <source>
        <dbReference type="SMART" id="SM00829"/>
    </source>
</evidence>
<reference evidence="10 11" key="1">
    <citation type="journal article" date="2015" name="Genome Announc.">
        <title>Expanding the biotechnology potential of lactobacilli through comparative genomics of 213 strains and associated genera.</title>
        <authorList>
            <person name="Sun Z."/>
            <person name="Harris H.M."/>
            <person name="McCann A."/>
            <person name="Guo C."/>
            <person name="Argimon S."/>
            <person name="Zhang W."/>
            <person name="Yang X."/>
            <person name="Jeffery I.B."/>
            <person name="Cooney J.C."/>
            <person name="Kagawa T.F."/>
            <person name="Liu W."/>
            <person name="Song Y."/>
            <person name="Salvetti E."/>
            <person name="Wrobel A."/>
            <person name="Rasinkangas P."/>
            <person name="Parkhill J."/>
            <person name="Rea M.C."/>
            <person name="O'Sullivan O."/>
            <person name="Ritari J."/>
            <person name="Douillard F.P."/>
            <person name="Paul Ross R."/>
            <person name="Yang R."/>
            <person name="Briner A.E."/>
            <person name="Felis G.E."/>
            <person name="de Vos W.M."/>
            <person name="Barrangou R."/>
            <person name="Klaenhammer T.R."/>
            <person name="Caufield P.W."/>
            <person name="Cui Y."/>
            <person name="Zhang H."/>
            <person name="O'Toole P.W."/>
        </authorList>
    </citation>
    <scope>NUCLEOTIDE SEQUENCE [LARGE SCALE GENOMIC DNA]</scope>
    <source>
        <strain evidence="10 11">DSM 18630</strain>
    </source>
</reference>
<dbReference type="PATRIC" id="fig|1423750.3.peg.1735"/>
<dbReference type="EMBL" id="AZGB01000022">
    <property type="protein sequence ID" value="KRM05220.1"/>
    <property type="molecule type" value="Genomic_DNA"/>
</dbReference>
<dbReference type="GO" id="GO:0008270">
    <property type="term" value="F:zinc ion binding"/>
    <property type="evidence" value="ECO:0007669"/>
    <property type="project" value="InterPro"/>
</dbReference>